<feature type="binding site" evidence="3">
    <location>
        <position position="279"/>
    </location>
    <ligand>
        <name>Mg(2+)</name>
        <dbReference type="ChEBI" id="CHEBI:18420"/>
        <label>1</label>
    </ligand>
</feature>
<dbReference type="InterPro" id="IPR050792">
    <property type="entry name" value="ADP-ribosylglycohydrolase"/>
</dbReference>
<comment type="cofactor">
    <cofactor evidence="3">
        <name>Mg(2+)</name>
        <dbReference type="ChEBI" id="CHEBI:18420"/>
    </cofactor>
    <text evidence="3">Binds 2 magnesium ions per subunit.</text>
</comment>
<evidence type="ECO:0000313" key="6">
    <source>
        <dbReference type="Proteomes" id="UP000179734"/>
    </source>
</evidence>
<feature type="binding site" evidence="3">
    <location>
        <position position="58"/>
    </location>
    <ligand>
        <name>Mg(2+)</name>
        <dbReference type="ChEBI" id="CHEBI:18420"/>
        <label>1</label>
    </ligand>
</feature>
<feature type="binding site" evidence="3">
    <location>
        <position position="59"/>
    </location>
    <ligand>
        <name>Mg(2+)</name>
        <dbReference type="ChEBI" id="CHEBI:18420"/>
        <label>1</label>
    </ligand>
</feature>
<evidence type="ECO:0000259" key="4">
    <source>
        <dbReference type="PROSITE" id="PS50056"/>
    </source>
</evidence>
<dbReference type="PANTHER" id="PTHR16222:SF24">
    <property type="entry name" value="ADP-RIBOSYLHYDROLASE ARH3"/>
    <property type="match status" value="1"/>
</dbReference>
<dbReference type="InterPro" id="IPR005502">
    <property type="entry name" value="Ribosyl_crysJ1"/>
</dbReference>
<accession>A0A1S1NMV9</accession>
<evidence type="ECO:0000256" key="2">
    <source>
        <dbReference type="ARBA" id="ARBA00022801"/>
    </source>
</evidence>
<dbReference type="InterPro" id="IPR000387">
    <property type="entry name" value="Tyr_Pase_dom"/>
</dbReference>
<feature type="binding site" evidence="3">
    <location>
        <position position="57"/>
    </location>
    <ligand>
        <name>Mg(2+)</name>
        <dbReference type="ChEBI" id="CHEBI:18420"/>
        <label>1</label>
    </ligand>
</feature>
<comment type="caution">
    <text evidence="5">The sequence shown here is derived from an EMBL/GenBank/DDBJ whole genome shotgun (WGS) entry which is preliminary data.</text>
</comment>
<dbReference type="PROSITE" id="PS50056">
    <property type="entry name" value="TYR_PHOSPHATASE_2"/>
    <property type="match status" value="1"/>
</dbReference>
<gene>
    <name evidence="5" type="ORF">BKN37_06195</name>
</gene>
<keyword evidence="3" id="KW-0460">Magnesium</keyword>
<dbReference type="SUPFAM" id="SSF52799">
    <property type="entry name" value="(Phosphotyrosine protein) phosphatases II"/>
    <property type="match status" value="1"/>
</dbReference>
<dbReference type="CDD" id="cd14498">
    <property type="entry name" value="DSP"/>
    <property type="match status" value="1"/>
</dbReference>
<dbReference type="Proteomes" id="UP000179734">
    <property type="component" value="Unassembled WGS sequence"/>
</dbReference>
<dbReference type="InterPro" id="IPR036705">
    <property type="entry name" value="Ribosyl_crysJ1_sf"/>
</dbReference>
<dbReference type="RefSeq" id="WP_071023345.1">
    <property type="nucleotide sequence ID" value="NZ_MLQM01000019.1"/>
</dbReference>
<dbReference type="GO" id="GO:0046872">
    <property type="term" value="F:metal ion binding"/>
    <property type="evidence" value="ECO:0007669"/>
    <property type="project" value="UniProtKB-KW"/>
</dbReference>
<keyword evidence="6" id="KW-1185">Reference proteome</keyword>
<feature type="binding site" evidence="3">
    <location>
        <position position="277"/>
    </location>
    <ligand>
        <name>Mg(2+)</name>
        <dbReference type="ChEBI" id="CHEBI:18420"/>
        <label>1</label>
    </ligand>
</feature>
<evidence type="ECO:0000256" key="3">
    <source>
        <dbReference type="PIRSR" id="PIRSR605502-1"/>
    </source>
</evidence>
<name>A0A1S1NMV9_9MYCO</name>
<dbReference type="AlphaFoldDB" id="A0A1S1NMV9"/>
<comment type="similarity">
    <text evidence="1">Belongs to the ADP-ribosylglycohydrolase family.</text>
</comment>
<organism evidence="5 6">
    <name type="scientific">Mycobacterium talmoniae</name>
    <dbReference type="NCBI Taxonomy" id="1858794"/>
    <lineage>
        <taxon>Bacteria</taxon>
        <taxon>Bacillati</taxon>
        <taxon>Actinomycetota</taxon>
        <taxon>Actinomycetes</taxon>
        <taxon>Mycobacteriales</taxon>
        <taxon>Mycobacteriaceae</taxon>
        <taxon>Mycobacterium</taxon>
    </lineage>
</organism>
<keyword evidence="2 5" id="KW-0378">Hydrolase</keyword>
<dbReference type="InterPro" id="IPR029021">
    <property type="entry name" value="Prot-tyrosine_phosphatase-like"/>
</dbReference>
<dbReference type="Gene3D" id="3.90.190.10">
    <property type="entry name" value="Protein tyrosine phosphatase superfamily"/>
    <property type="match status" value="1"/>
</dbReference>
<evidence type="ECO:0000313" key="5">
    <source>
        <dbReference type="EMBL" id="OHV05333.1"/>
    </source>
</evidence>
<protein>
    <submittedName>
        <fullName evidence="5">Ribosylglycohydrolase</fullName>
    </submittedName>
</protein>
<feature type="domain" description="Tyrosine specific protein phosphatases" evidence="4">
    <location>
        <begin position="405"/>
        <end position="458"/>
    </location>
</feature>
<dbReference type="Gene3D" id="1.10.4080.10">
    <property type="entry name" value="ADP-ribosylation/Crystallin J1"/>
    <property type="match status" value="1"/>
</dbReference>
<dbReference type="PANTHER" id="PTHR16222">
    <property type="entry name" value="ADP-RIBOSYLGLYCOHYDROLASE"/>
    <property type="match status" value="1"/>
</dbReference>
<dbReference type="Pfam" id="PF03747">
    <property type="entry name" value="ADP_ribosyl_GH"/>
    <property type="match status" value="1"/>
</dbReference>
<proteinExistence type="inferred from homology"/>
<reference evidence="5 6" key="1">
    <citation type="submission" date="2016-10" db="EMBL/GenBank/DDBJ databases">
        <title>Genome sequence of Mycobacterium talmonii.</title>
        <authorList>
            <person name="Greninger A.L."/>
            <person name="Elliott B."/>
            <person name="Vasireddy S."/>
            <person name="Vasireddy R."/>
        </authorList>
    </citation>
    <scope>NUCLEOTIDE SEQUENCE [LARGE SCALE GENOMIC DNA]</scope>
    <source>
        <strain evidence="6">NE-TNMC-100812</strain>
    </source>
</reference>
<dbReference type="SUPFAM" id="SSF101478">
    <property type="entry name" value="ADP-ribosylglycohydrolase"/>
    <property type="match status" value="1"/>
</dbReference>
<sequence>MTDLTAAQRDRACGTLLGTAAGDALGAGYEFEGPRAPDQPVAMIGGGLGPFAPGEWTDDTSMAIAIAEIAATGTDLAAEAALDCIVDRWHGWAQNAKDVGVQTRSVLAAAAQRGISARTVRAEAAALHQRSGRTAGNGSLMRTAPVTLAYLDDGAALVNAARVISELTHYDPDAGDACVLWCTAIRHGVRTGQLDARIGLGHLDADRRNRWAARLDEAENSSPAAFSGNNGWVVAALQGAWSAIATTPVPIEQAGAEVFRADHLRLALEAAVRGGGDTDTVAAIAGGLLGAVYGASAVPARWRLMLHGWPGLTTRGLIQLADNIIDKGRPDPLDYSGYPQARAAVPHPHDPKVWIGGIAALGSLSAEVDAVVSLCRVADADLPAGAQHLDVRLIDRQGENPNLDFVLLDTVRALEQLRAEGRTVFLHCVQAYSRTPAIAALYGARARGIDVDAALRDVCAVLPGADPNPEFRAALRRLQPRSGA</sequence>
<feature type="binding site" evidence="3">
    <location>
        <position position="280"/>
    </location>
    <ligand>
        <name>Mg(2+)</name>
        <dbReference type="ChEBI" id="CHEBI:18420"/>
        <label>1</label>
    </ligand>
</feature>
<dbReference type="GO" id="GO:0016787">
    <property type="term" value="F:hydrolase activity"/>
    <property type="evidence" value="ECO:0007669"/>
    <property type="project" value="UniProtKB-KW"/>
</dbReference>
<dbReference type="EMBL" id="MLQM01000019">
    <property type="protein sequence ID" value="OHV05333.1"/>
    <property type="molecule type" value="Genomic_DNA"/>
</dbReference>
<evidence type="ECO:0000256" key="1">
    <source>
        <dbReference type="ARBA" id="ARBA00010702"/>
    </source>
</evidence>
<keyword evidence="3" id="KW-0479">Metal-binding</keyword>